<gene>
    <name evidence="2" type="ORF">PHYPA_020385</name>
</gene>
<keyword evidence="1" id="KW-0812">Transmembrane</keyword>
<keyword evidence="1" id="KW-0472">Membrane</keyword>
<reference evidence="2 4" key="2">
    <citation type="journal article" date="2018" name="Plant J.">
        <title>The Physcomitrella patens chromosome-scale assembly reveals moss genome structure and evolution.</title>
        <authorList>
            <person name="Lang D."/>
            <person name="Ullrich K.K."/>
            <person name="Murat F."/>
            <person name="Fuchs J."/>
            <person name="Jenkins J."/>
            <person name="Haas F.B."/>
            <person name="Piednoel M."/>
            <person name="Gundlach H."/>
            <person name="Van Bel M."/>
            <person name="Meyberg R."/>
            <person name="Vives C."/>
            <person name="Morata J."/>
            <person name="Symeonidi A."/>
            <person name="Hiss M."/>
            <person name="Muchero W."/>
            <person name="Kamisugi Y."/>
            <person name="Saleh O."/>
            <person name="Blanc G."/>
            <person name="Decker E.L."/>
            <person name="van Gessel N."/>
            <person name="Grimwood J."/>
            <person name="Hayes R.D."/>
            <person name="Graham S.W."/>
            <person name="Gunter L.E."/>
            <person name="McDaniel S.F."/>
            <person name="Hoernstein S.N.W."/>
            <person name="Larsson A."/>
            <person name="Li F.W."/>
            <person name="Perroud P.F."/>
            <person name="Phillips J."/>
            <person name="Ranjan P."/>
            <person name="Rokshar D.S."/>
            <person name="Rothfels C.J."/>
            <person name="Schneider L."/>
            <person name="Shu S."/>
            <person name="Stevenson D.W."/>
            <person name="Thummler F."/>
            <person name="Tillich M."/>
            <person name="Villarreal Aguilar J.C."/>
            <person name="Widiez T."/>
            <person name="Wong G.K."/>
            <person name="Wymore A."/>
            <person name="Zhang Y."/>
            <person name="Zimmer A.D."/>
            <person name="Quatrano R.S."/>
            <person name="Mayer K.F.X."/>
            <person name="Goodstein D."/>
            <person name="Casacuberta J.M."/>
            <person name="Vandepoele K."/>
            <person name="Reski R."/>
            <person name="Cuming A.C."/>
            <person name="Tuskan G.A."/>
            <person name="Maumus F."/>
            <person name="Salse J."/>
            <person name="Schmutz J."/>
            <person name="Rensing S.A."/>
        </authorList>
    </citation>
    <scope>NUCLEOTIDE SEQUENCE [LARGE SCALE GENOMIC DNA]</scope>
    <source>
        <strain evidence="3 4">cv. Gransden 2004</strain>
    </source>
</reference>
<evidence type="ECO:0000256" key="1">
    <source>
        <dbReference type="SAM" id="Phobius"/>
    </source>
</evidence>
<dbReference type="InParanoid" id="A0A2K1J6X7"/>
<proteinExistence type="predicted"/>
<evidence type="ECO:0000313" key="3">
    <source>
        <dbReference type="EnsemblPlants" id="Pp3c16_2710V3.1"/>
    </source>
</evidence>
<dbReference type="Gramene" id="Pp3c16_2710V3.1">
    <property type="protein sequence ID" value="Pp3c16_2710V3.1"/>
    <property type="gene ID" value="Pp3c16_2710"/>
</dbReference>
<accession>A0A2K1J6X7</accession>
<protein>
    <submittedName>
        <fullName evidence="2 3">Uncharacterized protein</fullName>
    </submittedName>
</protein>
<keyword evidence="1" id="KW-1133">Transmembrane helix</keyword>
<reference evidence="3" key="3">
    <citation type="submission" date="2020-12" db="UniProtKB">
        <authorList>
            <consortium name="EnsemblPlants"/>
        </authorList>
    </citation>
    <scope>IDENTIFICATION</scope>
</reference>
<organism evidence="2">
    <name type="scientific">Physcomitrium patens</name>
    <name type="common">Spreading-leaved earth moss</name>
    <name type="synonym">Physcomitrella patens</name>
    <dbReference type="NCBI Taxonomy" id="3218"/>
    <lineage>
        <taxon>Eukaryota</taxon>
        <taxon>Viridiplantae</taxon>
        <taxon>Streptophyta</taxon>
        <taxon>Embryophyta</taxon>
        <taxon>Bryophyta</taxon>
        <taxon>Bryophytina</taxon>
        <taxon>Bryopsida</taxon>
        <taxon>Funariidae</taxon>
        <taxon>Funariales</taxon>
        <taxon>Funariaceae</taxon>
        <taxon>Physcomitrium</taxon>
    </lineage>
</organism>
<dbReference type="EnsemblPlants" id="Pp3c16_2710V3.1">
    <property type="protein sequence ID" value="Pp3c16_2710V3.1"/>
    <property type="gene ID" value="Pp3c16_2710"/>
</dbReference>
<dbReference type="EMBL" id="ABEU02000016">
    <property type="protein sequence ID" value="PNR37277.1"/>
    <property type="molecule type" value="Genomic_DNA"/>
</dbReference>
<dbReference type="AlphaFoldDB" id="A0A2K1J6X7"/>
<evidence type="ECO:0000313" key="4">
    <source>
        <dbReference type="Proteomes" id="UP000006727"/>
    </source>
</evidence>
<reference evidence="2 4" key="1">
    <citation type="journal article" date="2008" name="Science">
        <title>The Physcomitrella genome reveals evolutionary insights into the conquest of land by plants.</title>
        <authorList>
            <person name="Rensing S."/>
            <person name="Lang D."/>
            <person name="Zimmer A."/>
            <person name="Terry A."/>
            <person name="Salamov A."/>
            <person name="Shapiro H."/>
            <person name="Nishiyama T."/>
            <person name="Perroud P.-F."/>
            <person name="Lindquist E."/>
            <person name="Kamisugi Y."/>
            <person name="Tanahashi T."/>
            <person name="Sakakibara K."/>
            <person name="Fujita T."/>
            <person name="Oishi K."/>
            <person name="Shin-I T."/>
            <person name="Kuroki Y."/>
            <person name="Toyoda A."/>
            <person name="Suzuki Y."/>
            <person name="Hashimoto A."/>
            <person name="Yamaguchi K."/>
            <person name="Sugano A."/>
            <person name="Kohara Y."/>
            <person name="Fujiyama A."/>
            <person name="Anterola A."/>
            <person name="Aoki S."/>
            <person name="Ashton N."/>
            <person name="Barbazuk W.B."/>
            <person name="Barker E."/>
            <person name="Bennetzen J."/>
            <person name="Bezanilla M."/>
            <person name="Blankenship R."/>
            <person name="Cho S.H."/>
            <person name="Dutcher S."/>
            <person name="Estelle M."/>
            <person name="Fawcett J.A."/>
            <person name="Gundlach H."/>
            <person name="Hanada K."/>
            <person name="Heyl A."/>
            <person name="Hicks K.A."/>
            <person name="Hugh J."/>
            <person name="Lohr M."/>
            <person name="Mayer K."/>
            <person name="Melkozernov A."/>
            <person name="Murata T."/>
            <person name="Nelson D."/>
            <person name="Pils B."/>
            <person name="Prigge M."/>
            <person name="Reiss B."/>
            <person name="Renner T."/>
            <person name="Rombauts S."/>
            <person name="Rushton P."/>
            <person name="Sanderfoot A."/>
            <person name="Schween G."/>
            <person name="Shiu S.-H."/>
            <person name="Stueber K."/>
            <person name="Theodoulou F.L."/>
            <person name="Tu H."/>
            <person name="Van de Peer Y."/>
            <person name="Verrier P.J."/>
            <person name="Waters E."/>
            <person name="Wood A."/>
            <person name="Yang L."/>
            <person name="Cove D."/>
            <person name="Cuming A."/>
            <person name="Hasebe M."/>
            <person name="Lucas S."/>
            <person name="Mishler D.B."/>
            <person name="Reski R."/>
            <person name="Grigoriev I."/>
            <person name="Quatrano R.S."/>
            <person name="Boore J.L."/>
        </authorList>
    </citation>
    <scope>NUCLEOTIDE SEQUENCE [LARGE SCALE GENOMIC DNA]</scope>
    <source>
        <strain evidence="3 4">cv. Gransden 2004</strain>
    </source>
</reference>
<name>A0A2K1J6X7_PHYPA</name>
<dbReference type="PaxDb" id="3218-PP1S242_26V6.1"/>
<keyword evidence="4" id="KW-1185">Reference proteome</keyword>
<dbReference type="Proteomes" id="UP000006727">
    <property type="component" value="Chromosome 16"/>
</dbReference>
<sequence length="144" mass="16019">MWSAESLWTEIMTIGVVSICQLGYRRGCPSAELGHRCREGVVPLSLAVESSISSHSSDLACVGRWTQSHQSLGGHFGGVIAMFFLSTRFTGEHMEETLGGDSFTVYKRVIMSLSHRPWSLLVTLLLYIIQSYFMVHILSNVFMG</sequence>
<evidence type="ECO:0000313" key="2">
    <source>
        <dbReference type="EMBL" id="PNR37277.1"/>
    </source>
</evidence>
<feature type="transmembrane region" description="Helical" evidence="1">
    <location>
        <begin position="118"/>
        <end position="138"/>
    </location>
</feature>